<evidence type="ECO:0000256" key="7">
    <source>
        <dbReference type="ARBA" id="ARBA00023160"/>
    </source>
</evidence>
<keyword evidence="6 8" id="KW-0443">Lipid metabolism</keyword>
<dbReference type="NCBIfam" id="NF000832">
    <property type="entry name" value="PRK00070.3-2"/>
    <property type="match status" value="1"/>
</dbReference>
<comment type="function">
    <text evidence="8">Transfers the 4'-phosphopantetheine moiety from coenzyme A to a Ser of acyl-carrier-protein.</text>
</comment>
<gene>
    <name evidence="8" type="primary">acpS</name>
    <name evidence="10" type="ORF">ACFSFX_01425</name>
</gene>
<dbReference type="InterPro" id="IPR002582">
    <property type="entry name" value="ACPS"/>
</dbReference>
<comment type="cofactor">
    <cofactor evidence="8">
        <name>Mg(2+)</name>
        <dbReference type="ChEBI" id="CHEBI:18420"/>
    </cofactor>
</comment>
<dbReference type="SUPFAM" id="SSF56214">
    <property type="entry name" value="4'-phosphopantetheinyl transferase"/>
    <property type="match status" value="1"/>
</dbReference>
<evidence type="ECO:0000256" key="2">
    <source>
        <dbReference type="ARBA" id="ARBA00022679"/>
    </source>
</evidence>
<keyword evidence="2 8" id="KW-0808">Transferase</keyword>
<organism evidence="10 11">
    <name type="scientific">Arthrobacter flavus</name>
    <dbReference type="NCBI Taxonomy" id="95172"/>
    <lineage>
        <taxon>Bacteria</taxon>
        <taxon>Bacillati</taxon>
        <taxon>Actinomycetota</taxon>
        <taxon>Actinomycetes</taxon>
        <taxon>Micrococcales</taxon>
        <taxon>Micrococcaceae</taxon>
        <taxon>Arthrobacter</taxon>
    </lineage>
</organism>
<evidence type="ECO:0000256" key="4">
    <source>
        <dbReference type="ARBA" id="ARBA00022832"/>
    </source>
</evidence>
<evidence type="ECO:0000256" key="8">
    <source>
        <dbReference type="HAMAP-Rule" id="MF_00101"/>
    </source>
</evidence>
<evidence type="ECO:0000313" key="11">
    <source>
        <dbReference type="Proteomes" id="UP001597307"/>
    </source>
</evidence>
<protein>
    <recommendedName>
        <fullName evidence="8">Holo-[acyl-carrier-protein] synthase</fullName>
        <shortName evidence="8">Holo-ACP synthase</shortName>
        <ecNumber evidence="8">2.7.8.7</ecNumber>
    </recommendedName>
    <alternativeName>
        <fullName evidence="8">4'-phosphopantetheinyl transferase AcpS</fullName>
    </alternativeName>
</protein>
<dbReference type="EMBL" id="JBHUGA010000004">
    <property type="protein sequence ID" value="MFD1845256.1"/>
    <property type="molecule type" value="Genomic_DNA"/>
</dbReference>
<keyword evidence="3 8" id="KW-0479">Metal-binding</keyword>
<reference evidence="11" key="1">
    <citation type="journal article" date="2019" name="Int. J. Syst. Evol. Microbiol.">
        <title>The Global Catalogue of Microorganisms (GCM) 10K type strain sequencing project: providing services to taxonomists for standard genome sequencing and annotation.</title>
        <authorList>
            <consortium name="The Broad Institute Genomics Platform"/>
            <consortium name="The Broad Institute Genome Sequencing Center for Infectious Disease"/>
            <person name="Wu L."/>
            <person name="Ma J."/>
        </authorList>
    </citation>
    <scope>NUCLEOTIDE SEQUENCE [LARGE SCALE GENOMIC DNA]</scope>
    <source>
        <strain evidence="11">JCM 11496</strain>
    </source>
</reference>
<keyword evidence="7 8" id="KW-0275">Fatty acid biosynthesis</keyword>
<feature type="binding site" evidence="8">
    <location>
        <position position="50"/>
    </location>
    <ligand>
        <name>Mg(2+)</name>
        <dbReference type="ChEBI" id="CHEBI:18420"/>
    </ligand>
</feature>
<evidence type="ECO:0000256" key="1">
    <source>
        <dbReference type="ARBA" id="ARBA00022516"/>
    </source>
</evidence>
<proteinExistence type="inferred from homology"/>
<dbReference type="NCBIfam" id="TIGR00556">
    <property type="entry name" value="pantethn_trn"/>
    <property type="match status" value="1"/>
</dbReference>
<dbReference type="Proteomes" id="UP001597307">
    <property type="component" value="Unassembled WGS sequence"/>
</dbReference>
<dbReference type="HAMAP" id="MF_00101">
    <property type="entry name" value="AcpS"/>
    <property type="match status" value="1"/>
</dbReference>
<name>A0ABW4Q1P8_9MICC</name>
<feature type="domain" description="4'-phosphopantetheinyl transferase" evidence="9">
    <location>
        <begin position="4"/>
        <end position="89"/>
    </location>
</feature>
<keyword evidence="4 8" id="KW-0276">Fatty acid metabolism</keyword>
<evidence type="ECO:0000256" key="6">
    <source>
        <dbReference type="ARBA" id="ARBA00023098"/>
    </source>
</evidence>
<dbReference type="InterPro" id="IPR037143">
    <property type="entry name" value="4-PPantetheinyl_Trfase_dom_sf"/>
</dbReference>
<accession>A0ABW4Q1P8</accession>
<dbReference type="InterPro" id="IPR008278">
    <property type="entry name" value="4-PPantetheinyl_Trfase_dom"/>
</dbReference>
<sequence>MIVGIGVDVVDIDRFGRQLERTPGLRERLFVPAERVLNLRSLAARFAAKEAVAKALGAPAGMNWQDCWIGLDAAGSPSVKVKGTVAAVAAAKGVRRWHLSLSHDGGVATAMVVAEADTGPVAAAAPSDGIDS</sequence>
<evidence type="ECO:0000256" key="5">
    <source>
        <dbReference type="ARBA" id="ARBA00022842"/>
    </source>
</evidence>
<keyword evidence="1 8" id="KW-0444">Lipid biosynthesis</keyword>
<comment type="subcellular location">
    <subcellularLocation>
        <location evidence="8">Cytoplasm</location>
    </subcellularLocation>
</comment>
<keyword evidence="5 8" id="KW-0460">Magnesium</keyword>
<dbReference type="RefSeq" id="WP_343877296.1">
    <property type="nucleotide sequence ID" value="NZ_BAAAIJ010000004.1"/>
</dbReference>
<comment type="catalytic activity">
    <reaction evidence="8">
        <text>apo-[ACP] + CoA = holo-[ACP] + adenosine 3',5'-bisphosphate + H(+)</text>
        <dbReference type="Rhea" id="RHEA:12068"/>
        <dbReference type="Rhea" id="RHEA-COMP:9685"/>
        <dbReference type="Rhea" id="RHEA-COMP:9690"/>
        <dbReference type="ChEBI" id="CHEBI:15378"/>
        <dbReference type="ChEBI" id="CHEBI:29999"/>
        <dbReference type="ChEBI" id="CHEBI:57287"/>
        <dbReference type="ChEBI" id="CHEBI:58343"/>
        <dbReference type="ChEBI" id="CHEBI:64479"/>
        <dbReference type="EC" id="2.7.8.7"/>
    </reaction>
</comment>
<evidence type="ECO:0000256" key="3">
    <source>
        <dbReference type="ARBA" id="ARBA00022723"/>
    </source>
</evidence>
<dbReference type="Gene3D" id="3.90.470.20">
    <property type="entry name" value="4'-phosphopantetheinyl transferase domain"/>
    <property type="match status" value="1"/>
</dbReference>
<dbReference type="Pfam" id="PF01648">
    <property type="entry name" value="ACPS"/>
    <property type="match status" value="1"/>
</dbReference>
<dbReference type="InterPro" id="IPR004568">
    <property type="entry name" value="Ppantetheine-prot_Trfase_dom"/>
</dbReference>
<feature type="binding site" evidence="8">
    <location>
        <position position="8"/>
    </location>
    <ligand>
        <name>Mg(2+)</name>
        <dbReference type="ChEBI" id="CHEBI:18420"/>
    </ligand>
</feature>
<dbReference type="EC" id="2.7.8.7" evidence="8"/>
<evidence type="ECO:0000259" key="9">
    <source>
        <dbReference type="Pfam" id="PF01648"/>
    </source>
</evidence>
<comment type="caution">
    <text evidence="10">The sequence shown here is derived from an EMBL/GenBank/DDBJ whole genome shotgun (WGS) entry which is preliminary data.</text>
</comment>
<evidence type="ECO:0000313" key="10">
    <source>
        <dbReference type="EMBL" id="MFD1845256.1"/>
    </source>
</evidence>
<comment type="similarity">
    <text evidence="8">Belongs to the P-Pant transferase superfamily. AcpS family.</text>
</comment>
<keyword evidence="8" id="KW-0963">Cytoplasm</keyword>
<keyword evidence="11" id="KW-1185">Reference proteome</keyword>
<dbReference type="GO" id="GO:0008897">
    <property type="term" value="F:holo-[acyl-carrier-protein] synthase activity"/>
    <property type="evidence" value="ECO:0007669"/>
    <property type="project" value="UniProtKB-EC"/>
</dbReference>